<feature type="non-terminal residue" evidence="7">
    <location>
        <position position="1"/>
    </location>
</feature>
<evidence type="ECO:0000313" key="7">
    <source>
        <dbReference type="EMBL" id="GMR50005.1"/>
    </source>
</evidence>
<dbReference type="GO" id="GO:0008239">
    <property type="term" value="F:dipeptidyl-peptidase activity"/>
    <property type="evidence" value="ECO:0007669"/>
    <property type="project" value="TreeGrafter"/>
</dbReference>
<name>A0AAN5CT98_9BILA</name>
<keyword evidence="8" id="KW-1185">Reference proteome</keyword>
<evidence type="ECO:0000256" key="6">
    <source>
        <dbReference type="SAM" id="SignalP"/>
    </source>
</evidence>
<feature type="chain" id="PRO_5042834603" description="Peptidase" evidence="6">
    <location>
        <begin position="21"/>
        <end position="198"/>
    </location>
</feature>
<comment type="similarity">
    <text evidence="1">Belongs to the peptidase S28 family.</text>
</comment>
<keyword evidence="4" id="KW-0378">Hydrolase</keyword>
<gene>
    <name evidence="7" type="ORF">PMAYCL1PPCAC_20200</name>
</gene>
<accession>A0AAN5CT98</accession>
<dbReference type="GO" id="GO:0070008">
    <property type="term" value="F:serine-type exopeptidase activity"/>
    <property type="evidence" value="ECO:0007669"/>
    <property type="project" value="InterPro"/>
</dbReference>
<dbReference type="PANTHER" id="PTHR11010">
    <property type="entry name" value="PROTEASE S28 PRO-X CARBOXYPEPTIDASE-RELATED"/>
    <property type="match status" value="1"/>
</dbReference>
<dbReference type="InterPro" id="IPR008758">
    <property type="entry name" value="Peptidase_S28"/>
</dbReference>
<organism evidence="7 8">
    <name type="scientific">Pristionchus mayeri</name>
    <dbReference type="NCBI Taxonomy" id="1317129"/>
    <lineage>
        <taxon>Eukaryota</taxon>
        <taxon>Metazoa</taxon>
        <taxon>Ecdysozoa</taxon>
        <taxon>Nematoda</taxon>
        <taxon>Chromadorea</taxon>
        <taxon>Rhabditida</taxon>
        <taxon>Rhabditina</taxon>
        <taxon>Diplogasteromorpha</taxon>
        <taxon>Diplogasteroidea</taxon>
        <taxon>Neodiplogasteridae</taxon>
        <taxon>Pristionchus</taxon>
    </lineage>
</organism>
<feature type="signal peptide" evidence="6">
    <location>
        <begin position="1"/>
        <end position="20"/>
    </location>
</feature>
<evidence type="ECO:0000256" key="4">
    <source>
        <dbReference type="ARBA" id="ARBA00022801"/>
    </source>
</evidence>
<dbReference type="GO" id="GO:0006508">
    <property type="term" value="P:proteolysis"/>
    <property type="evidence" value="ECO:0007669"/>
    <property type="project" value="UniProtKB-KW"/>
</dbReference>
<dbReference type="EMBL" id="BTRK01000004">
    <property type="protein sequence ID" value="GMR50005.1"/>
    <property type="molecule type" value="Genomic_DNA"/>
</dbReference>
<evidence type="ECO:0000256" key="1">
    <source>
        <dbReference type="ARBA" id="ARBA00011079"/>
    </source>
</evidence>
<dbReference type="PANTHER" id="PTHR11010:SF117">
    <property type="entry name" value="SERINE PROTEASE 16"/>
    <property type="match status" value="1"/>
</dbReference>
<keyword evidence="5" id="KW-0325">Glycoprotein</keyword>
<dbReference type="AlphaFoldDB" id="A0AAN5CT98"/>
<dbReference type="Pfam" id="PF05577">
    <property type="entry name" value="Peptidase_S28"/>
    <property type="match status" value="1"/>
</dbReference>
<evidence type="ECO:0000256" key="3">
    <source>
        <dbReference type="ARBA" id="ARBA00022729"/>
    </source>
</evidence>
<evidence type="ECO:0000256" key="5">
    <source>
        <dbReference type="ARBA" id="ARBA00023180"/>
    </source>
</evidence>
<dbReference type="Proteomes" id="UP001328107">
    <property type="component" value="Unassembled WGS sequence"/>
</dbReference>
<protein>
    <recommendedName>
        <fullName evidence="9">Peptidase</fullName>
    </recommendedName>
</protein>
<keyword evidence="3 6" id="KW-0732">Signal</keyword>
<sequence length="198" mass="22229">LQMRSGTLLLVTTLCATVAALPRFWGGRLRGGFVQTSHEEAVRDSRADSDVIGTAYIKQKIDHFNASDSRTFKQRYFFRNDNTAEKNVNFLYISGEQTASSKKITGDTTPIVQYAKKFNGNLFLLEHRYYGESRPFDDTSTNNLKYLSSRQAIEDIAEFIKAMNANYGPATQKWVVVGGSYAGNLAAWARLKHPELIA</sequence>
<evidence type="ECO:0000256" key="2">
    <source>
        <dbReference type="ARBA" id="ARBA00022670"/>
    </source>
</evidence>
<dbReference type="Gene3D" id="3.40.50.1820">
    <property type="entry name" value="alpha/beta hydrolase"/>
    <property type="match status" value="1"/>
</dbReference>
<keyword evidence="2" id="KW-0645">Protease</keyword>
<dbReference type="SUPFAM" id="SSF53474">
    <property type="entry name" value="alpha/beta-Hydrolases"/>
    <property type="match status" value="1"/>
</dbReference>
<proteinExistence type="inferred from homology"/>
<reference evidence="8" key="1">
    <citation type="submission" date="2022-10" db="EMBL/GenBank/DDBJ databases">
        <title>Genome assembly of Pristionchus species.</title>
        <authorList>
            <person name="Yoshida K."/>
            <person name="Sommer R.J."/>
        </authorList>
    </citation>
    <scope>NUCLEOTIDE SEQUENCE [LARGE SCALE GENOMIC DNA]</scope>
    <source>
        <strain evidence="8">RS5460</strain>
    </source>
</reference>
<dbReference type="InterPro" id="IPR029058">
    <property type="entry name" value="AB_hydrolase_fold"/>
</dbReference>
<comment type="caution">
    <text evidence="7">The sequence shown here is derived from an EMBL/GenBank/DDBJ whole genome shotgun (WGS) entry which is preliminary data.</text>
</comment>
<evidence type="ECO:0000313" key="8">
    <source>
        <dbReference type="Proteomes" id="UP001328107"/>
    </source>
</evidence>
<evidence type="ECO:0008006" key="9">
    <source>
        <dbReference type="Google" id="ProtNLM"/>
    </source>
</evidence>
<feature type="non-terminal residue" evidence="7">
    <location>
        <position position="198"/>
    </location>
</feature>